<dbReference type="AlphaFoldDB" id="A0A645JGY1"/>
<comment type="caution">
    <text evidence="1">The sequence shown here is derived from an EMBL/GenBank/DDBJ whole genome shotgun (WGS) entry which is preliminary data.</text>
</comment>
<name>A0A645JGY1_9ZZZZ</name>
<dbReference type="EMBL" id="VSSQ01132099">
    <property type="protein sequence ID" value="MPN58843.1"/>
    <property type="molecule type" value="Genomic_DNA"/>
</dbReference>
<accession>A0A645JGY1</accession>
<evidence type="ECO:0000313" key="1">
    <source>
        <dbReference type="EMBL" id="MPN58843.1"/>
    </source>
</evidence>
<proteinExistence type="predicted"/>
<reference evidence="1" key="1">
    <citation type="submission" date="2019-08" db="EMBL/GenBank/DDBJ databases">
        <authorList>
            <person name="Kucharzyk K."/>
            <person name="Murdoch R.W."/>
            <person name="Higgins S."/>
            <person name="Loffler F."/>
        </authorList>
    </citation>
    <scope>NUCLEOTIDE SEQUENCE</scope>
</reference>
<protein>
    <submittedName>
        <fullName evidence="1">Uncharacterized protein</fullName>
    </submittedName>
</protein>
<organism evidence="1">
    <name type="scientific">bioreactor metagenome</name>
    <dbReference type="NCBI Taxonomy" id="1076179"/>
    <lineage>
        <taxon>unclassified sequences</taxon>
        <taxon>metagenomes</taxon>
        <taxon>ecological metagenomes</taxon>
    </lineage>
</organism>
<sequence>MLEVSQYEDGHLLKVAYGTSKKVNQLMAGEFAICKMANPLAYQLAGLALDTKFDLRTVVEIPWDELFFAVPPRPEHGQHPKLGVLHPSLVKVVASALRAISK</sequence>
<gene>
    <name evidence="1" type="ORF">SDC9_206559</name>
</gene>